<gene>
    <name evidence="4" type="ORF">CP967_05345</name>
</gene>
<evidence type="ECO:0000259" key="3">
    <source>
        <dbReference type="Pfam" id="PF03372"/>
    </source>
</evidence>
<dbReference type="InterPro" id="IPR036691">
    <property type="entry name" value="Endo/exonu/phosph_ase_sf"/>
</dbReference>
<accession>A0A5J6F927</accession>
<evidence type="ECO:0000313" key="4">
    <source>
        <dbReference type="EMBL" id="QEU71460.1"/>
    </source>
</evidence>
<keyword evidence="1 2" id="KW-0732">Signal</keyword>
<dbReference type="GO" id="GO:0003824">
    <property type="term" value="F:catalytic activity"/>
    <property type="evidence" value="ECO:0007669"/>
    <property type="project" value="InterPro"/>
</dbReference>
<feature type="chain" id="PRO_5023856217" description="Endonuclease/exonuclease/phosphatase domain-containing protein" evidence="2">
    <location>
        <begin position="28"/>
        <end position="603"/>
    </location>
</feature>
<dbReference type="OrthoDB" id="9815928at2"/>
<evidence type="ECO:0000256" key="1">
    <source>
        <dbReference type="ARBA" id="ARBA00022729"/>
    </source>
</evidence>
<proteinExistence type="predicted"/>
<protein>
    <recommendedName>
        <fullName evidence="3">Endonuclease/exonuclease/phosphatase domain-containing protein</fullName>
    </recommendedName>
</protein>
<dbReference type="InterPro" id="IPR028994">
    <property type="entry name" value="Integrin_alpha_N"/>
</dbReference>
<dbReference type="PANTHER" id="PTHR44103:SF1">
    <property type="entry name" value="PROPROTEIN CONVERTASE P"/>
    <property type="match status" value="1"/>
</dbReference>
<dbReference type="Pfam" id="PF03372">
    <property type="entry name" value="Exo_endo_phos"/>
    <property type="match status" value="1"/>
</dbReference>
<dbReference type="AlphaFoldDB" id="A0A5J6F927"/>
<dbReference type="InterPro" id="IPR005135">
    <property type="entry name" value="Endo/exonuclease/phosphatase"/>
</dbReference>
<feature type="domain" description="Endonuclease/exonuclease/phosphatase" evidence="3">
    <location>
        <begin position="60"/>
        <end position="332"/>
    </location>
</feature>
<dbReference type="EMBL" id="CP023702">
    <property type="protein sequence ID" value="QEU71460.1"/>
    <property type="molecule type" value="Genomic_DNA"/>
</dbReference>
<evidence type="ECO:0000313" key="5">
    <source>
        <dbReference type="Proteomes" id="UP000326178"/>
    </source>
</evidence>
<organism evidence="4 5">
    <name type="scientific">Streptomyces nitrosporeus</name>
    <dbReference type="NCBI Taxonomy" id="28894"/>
    <lineage>
        <taxon>Bacteria</taxon>
        <taxon>Bacillati</taxon>
        <taxon>Actinomycetota</taxon>
        <taxon>Actinomycetes</taxon>
        <taxon>Kitasatosporales</taxon>
        <taxon>Streptomycetaceae</taxon>
        <taxon>Streptomyces</taxon>
    </lineage>
</organism>
<reference evidence="4 5" key="1">
    <citation type="submission" date="2017-09" db="EMBL/GenBank/DDBJ databases">
        <authorList>
            <person name="Lee N."/>
            <person name="Cho B.-K."/>
        </authorList>
    </citation>
    <scope>NUCLEOTIDE SEQUENCE [LARGE SCALE GENOMIC DNA]</scope>
    <source>
        <strain evidence="4 5">ATCC 12769</strain>
    </source>
</reference>
<dbReference type="SUPFAM" id="SSF56219">
    <property type="entry name" value="DNase I-like"/>
    <property type="match status" value="1"/>
</dbReference>
<name>A0A5J6F927_9ACTN</name>
<dbReference type="SUPFAM" id="SSF69318">
    <property type="entry name" value="Integrin alpha N-terminal domain"/>
    <property type="match status" value="1"/>
</dbReference>
<keyword evidence="5" id="KW-1185">Reference proteome</keyword>
<dbReference type="Gene3D" id="2.130.10.130">
    <property type="entry name" value="Integrin alpha, N-terminal"/>
    <property type="match status" value="1"/>
</dbReference>
<dbReference type="Pfam" id="PF13517">
    <property type="entry name" value="FG-GAP_3"/>
    <property type="match status" value="2"/>
</dbReference>
<dbReference type="Proteomes" id="UP000326178">
    <property type="component" value="Chromosome"/>
</dbReference>
<dbReference type="PANTHER" id="PTHR44103">
    <property type="entry name" value="PROPROTEIN CONVERTASE P"/>
    <property type="match status" value="1"/>
</dbReference>
<evidence type="ECO:0000256" key="2">
    <source>
        <dbReference type="SAM" id="SignalP"/>
    </source>
</evidence>
<dbReference type="KEGG" id="snk:CP967_05345"/>
<dbReference type="Gene3D" id="3.60.10.10">
    <property type="entry name" value="Endonuclease/exonuclease/phosphatase"/>
    <property type="match status" value="1"/>
</dbReference>
<sequence length="603" mass="63150">MRRVIGAAAGLAVAGSLLFGVQVQATAADGTGVRATPADSTGVRAASPATAPYPGELRVVTWNICGEAGSPRGQSGYCAYRNEPDRKAEQVAQLADEHRADVLMLQEVCGYDEAVPEAERRPNWARSHMALLKERLGEGWSFAHAPGNRESDLDSRCRGDALGGDLGVMLAVRGTFAGGIERVETVPAGLSSRELPLLCVRMAGRAGKICTTHLVPGESALALRQSEFIRDYLEDDASGGVVLGGDFNRNPAAPELAPITDALDLCVNGDHTYQYWAADAAAPSRHRLDHVFTTKRAAGPRFVACTVDRSRMDTTRNTGTDASNPPDGYSDHAPVIAYLRDAPVPGDMTGDGRPDLVAVDDEGKLRLYPGTGTGGLGAYGLIGSRGWTTASVAHRGDWTGDGTEDVVARVGGELRLYPNTGGGALDAPVVLTDGLPSGARVVGVGDVTRDGHPDAVVASDDRLWLYAGVRGTTPSVAVPVLVGNGGWDVMTLASPGDADHDGRADLLARDTRNGDLWLYRGRDGGRFDDRTRYGHGYGVANRPLLAGAADADRDGVADMWATTDDGTGTLMYYAGGTGSAGDPVDGARTTVGQSGWNTIRSIS</sequence>
<dbReference type="RefSeq" id="WP_150486826.1">
    <property type="nucleotide sequence ID" value="NZ_BMUV01000036.1"/>
</dbReference>
<dbReference type="InterPro" id="IPR013517">
    <property type="entry name" value="FG-GAP"/>
</dbReference>
<feature type="signal peptide" evidence="2">
    <location>
        <begin position="1"/>
        <end position="27"/>
    </location>
</feature>